<feature type="compositionally biased region" description="Acidic residues" evidence="2">
    <location>
        <begin position="181"/>
        <end position="191"/>
    </location>
</feature>
<dbReference type="GO" id="GO:0005634">
    <property type="term" value="C:nucleus"/>
    <property type="evidence" value="ECO:0007669"/>
    <property type="project" value="TreeGrafter"/>
</dbReference>
<dbReference type="Pfam" id="PF09073">
    <property type="entry name" value="BUD22"/>
    <property type="match status" value="1"/>
</dbReference>
<dbReference type="PANTHER" id="PTHR23325">
    <property type="entry name" value="SERUM RESPONSE FACTOR-BINDING"/>
    <property type="match status" value="1"/>
</dbReference>
<feature type="domain" description="Bud22" evidence="3">
    <location>
        <begin position="243"/>
        <end position="498"/>
    </location>
</feature>
<accession>A0AA39WKE6</accession>
<comment type="caution">
    <text evidence="4">The sequence shown here is derived from an EMBL/GenBank/DDBJ whole genome shotgun (WGS) entry which is preliminary data.</text>
</comment>
<dbReference type="PANTHER" id="PTHR23325:SF1">
    <property type="entry name" value="SERUM RESPONSE FACTOR-BINDING PROTEIN 1"/>
    <property type="match status" value="1"/>
</dbReference>
<feature type="region of interest" description="Disordered" evidence="2">
    <location>
        <begin position="30"/>
        <end position="51"/>
    </location>
</feature>
<feature type="compositionally biased region" description="Low complexity" evidence="2">
    <location>
        <begin position="231"/>
        <end position="246"/>
    </location>
</feature>
<feature type="compositionally biased region" description="Basic and acidic residues" evidence="2">
    <location>
        <begin position="214"/>
        <end position="230"/>
    </location>
</feature>
<sequence length="498" mass="54897">MPKRKREDGVEEVFMRLRNELHHAMKVAKGFERQRQSKRFHDPKAPPDKKERIQKEIVVLKSLDLHQAAHAHLCSALLRIKSIAESPKLPAQIKEGIPKPELTEEERIALHNVTSGLAARQEVRSVTDKAIPDICKALGIPAPEKKGRGKKSDSKEPTESKDSGKKEKKSKAEKGSKLKSEDEDLDLEEEERTIAQLDDLLNSTSGEESEAEEREEKKGVRGESAGKEAVEATAATATAAKPAKPAIPKELDPMEITDDEYADEEDSAEDDGSDLDLDPMEITDDEEAISEEDSDLDSIPDADHGASSSESFQGFSDAPEQSESDDDYPASSIARSPPPKKTKSKSKAAVEPQPITGSIMLPSLMGGYISGSESEASDIDIAPPTKQNRRGQRARQAIWEKRYKEKAKHLQNQNEKRDSGWDLKRGAIDGDANKPWKRGIKSPFASDANATDLGPPKKEPVRKRDDTGPLHPSWEAKRKAKEAQSASVPFQGKKITFD</sequence>
<keyword evidence="1" id="KW-0175">Coiled coil</keyword>
<reference evidence="4" key="1">
    <citation type="submission" date="2023-06" db="EMBL/GenBank/DDBJ databases">
        <title>Genome-scale phylogeny and comparative genomics of the fungal order Sordariales.</title>
        <authorList>
            <consortium name="Lawrence Berkeley National Laboratory"/>
            <person name="Hensen N."/>
            <person name="Bonometti L."/>
            <person name="Westerberg I."/>
            <person name="Brannstrom I.O."/>
            <person name="Guillou S."/>
            <person name="Cros-Aarteil S."/>
            <person name="Calhoun S."/>
            <person name="Haridas S."/>
            <person name="Kuo A."/>
            <person name="Mondo S."/>
            <person name="Pangilinan J."/>
            <person name="Riley R."/>
            <person name="Labutti K."/>
            <person name="Andreopoulos B."/>
            <person name="Lipzen A."/>
            <person name="Chen C."/>
            <person name="Yanf M."/>
            <person name="Daum C."/>
            <person name="Ng V."/>
            <person name="Clum A."/>
            <person name="Steindorff A."/>
            <person name="Ohm R."/>
            <person name="Martin F."/>
            <person name="Silar P."/>
            <person name="Natvig D."/>
            <person name="Lalanne C."/>
            <person name="Gautier V."/>
            <person name="Ament-Velasquez S.L."/>
            <person name="Kruys A."/>
            <person name="Hutchinson M.I."/>
            <person name="Powell A.J."/>
            <person name="Barry K."/>
            <person name="Miller A.N."/>
            <person name="Grigoriev I.V."/>
            <person name="Debuchy R."/>
            <person name="Gladieux P."/>
            <person name="Thoren M.H."/>
            <person name="Johannesson H."/>
        </authorList>
    </citation>
    <scope>NUCLEOTIDE SEQUENCE</scope>
    <source>
        <strain evidence="4">CBS 606.72</strain>
    </source>
</reference>
<keyword evidence="5" id="KW-1185">Reference proteome</keyword>
<dbReference type="AlphaFoldDB" id="A0AA39WKE6"/>
<proteinExistence type="predicted"/>
<feature type="compositionally biased region" description="Basic and acidic residues" evidence="2">
    <location>
        <begin position="455"/>
        <end position="468"/>
    </location>
</feature>
<evidence type="ECO:0000256" key="2">
    <source>
        <dbReference type="SAM" id="MobiDB-lite"/>
    </source>
</evidence>
<feature type="region of interest" description="Disordered" evidence="2">
    <location>
        <begin position="136"/>
        <end position="498"/>
    </location>
</feature>
<name>A0AA39WKE6_9PEZI</name>
<feature type="compositionally biased region" description="Basic and acidic residues" evidence="2">
    <location>
        <begin position="414"/>
        <end position="434"/>
    </location>
</feature>
<dbReference type="GO" id="GO:0030490">
    <property type="term" value="P:maturation of SSU-rRNA"/>
    <property type="evidence" value="ECO:0007669"/>
    <property type="project" value="TreeGrafter"/>
</dbReference>
<evidence type="ECO:0000256" key="1">
    <source>
        <dbReference type="ARBA" id="ARBA00023054"/>
    </source>
</evidence>
<evidence type="ECO:0000259" key="3">
    <source>
        <dbReference type="Pfam" id="PF09073"/>
    </source>
</evidence>
<dbReference type="InterPro" id="IPR015158">
    <property type="entry name" value="Bud22_dom"/>
</dbReference>
<dbReference type="EMBL" id="JAULSU010000005">
    <property type="protein sequence ID" value="KAK0617038.1"/>
    <property type="molecule type" value="Genomic_DNA"/>
</dbReference>
<protein>
    <submittedName>
        <fullName evidence="4">Bud-site selection protein</fullName>
    </submittedName>
</protein>
<feature type="compositionally biased region" description="Basic and acidic residues" evidence="2">
    <location>
        <begin position="143"/>
        <end position="180"/>
    </location>
</feature>
<gene>
    <name evidence="4" type="ORF">B0T14DRAFT_568589</name>
</gene>
<organism evidence="4 5">
    <name type="scientific">Immersiella caudata</name>
    <dbReference type="NCBI Taxonomy" id="314043"/>
    <lineage>
        <taxon>Eukaryota</taxon>
        <taxon>Fungi</taxon>
        <taxon>Dikarya</taxon>
        <taxon>Ascomycota</taxon>
        <taxon>Pezizomycotina</taxon>
        <taxon>Sordariomycetes</taxon>
        <taxon>Sordariomycetidae</taxon>
        <taxon>Sordariales</taxon>
        <taxon>Lasiosphaeriaceae</taxon>
        <taxon>Immersiella</taxon>
    </lineage>
</organism>
<evidence type="ECO:0000313" key="5">
    <source>
        <dbReference type="Proteomes" id="UP001175000"/>
    </source>
</evidence>
<feature type="compositionally biased region" description="Acidic residues" evidence="2">
    <location>
        <begin position="253"/>
        <end position="300"/>
    </location>
</feature>
<dbReference type="Proteomes" id="UP001175000">
    <property type="component" value="Unassembled WGS sequence"/>
</dbReference>
<evidence type="ECO:0000313" key="4">
    <source>
        <dbReference type="EMBL" id="KAK0617038.1"/>
    </source>
</evidence>
<dbReference type="GO" id="GO:0030686">
    <property type="term" value="C:90S preribosome"/>
    <property type="evidence" value="ECO:0007669"/>
    <property type="project" value="TreeGrafter"/>
</dbReference>
<dbReference type="InterPro" id="IPR037393">
    <property type="entry name" value="Bud22/SRFB1"/>
</dbReference>